<dbReference type="AlphaFoldDB" id="A0A4Y2D0Q8"/>
<organism evidence="1 2">
    <name type="scientific">Araneus ventricosus</name>
    <name type="common">Orbweaver spider</name>
    <name type="synonym">Epeira ventricosa</name>
    <dbReference type="NCBI Taxonomy" id="182803"/>
    <lineage>
        <taxon>Eukaryota</taxon>
        <taxon>Metazoa</taxon>
        <taxon>Ecdysozoa</taxon>
        <taxon>Arthropoda</taxon>
        <taxon>Chelicerata</taxon>
        <taxon>Arachnida</taxon>
        <taxon>Araneae</taxon>
        <taxon>Araneomorphae</taxon>
        <taxon>Entelegynae</taxon>
        <taxon>Araneoidea</taxon>
        <taxon>Araneidae</taxon>
        <taxon>Araneus</taxon>
    </lineage>
</organism>
<keyword evidence="2" id="KW-1185">Reference proteome</keyword>
<evidence type="ECO:0000313" key="1">
    <source>
        <dbReference type="EMBL" id="GBM09554.1"/>
    </source>
</evidence>
<proteinExistence type="predicted"/>
<comment type="caution">
    <text evidence="1">The sequence shown here is derived from an EMBL/GenBank/DDBJ whole genome shotgun (WGS) entry which is preliminary data.</text>
</comment>
<accession>A0A4Y2D0Q8</accession>
<protein>
    <submittedName>
        <fullName evidence="1">Uncharacterized protein</fullName>
    </submittedName>
</protein>
<dbReference type="Proteomes" id="UP000499080">
    <property type="component" value="Unassembled WGS sequence"/>
</dbReference>
<dbReference type="EMBL" id="BGPR01000272">
    <property type="protein sequence ID" value="GBM09554.1"/>
    <property type="molecule type" value="Genomic_DNA"/>
</dbReference>
<evidence type="ECO:0000313" key="2">
    <source>
        <dbReference type="Proteomes" id="UP000499080"/>
    </source>
</evidence>
<sequence>MGNARGYIQPAHIGLPIVSYKVYSSRTLMAWIAGADYKFVFVNVSVYGSSCESKCQEIISTCIVEDDCLMTVMGKSCIVMSSPMMHSDFQVVYYGPMVKRIYCLESKSVNTGIPKLA</sequence>
<name>A0A4Y2D0Q8_ARAVE</name>
<gene>
    <name evidence="1" type="ORF">AVEN_29411_1</name>
</gene>
<reference evidence="1 2" key="1">
    <citation type="journal article" date="2019" name="Sci. Rep.">
        <title>Orb-weaving spider Araneus ventricosus genome elucidates the spidroin gene catalogue.</title>
        <authorList>
            <person name="Kono N."/>
            <person name="Nakamura H."/>
            <person name="Ohtoshi R."/>
            <person name="Moran D.A.P."/>
            <person name="Shinohara A."/>
            <person name="Yoshida Y."/>
            <person name="Fujiwara M."/>
            <person name="Mori M."/>
            <person name="Tomita M."/>
            <person name="Arakawa K."/>
        </authorList>
    </citation>
    <scope>NUCLEOTIDE SEQUENCE [LARGE SCALE GENOMIC DNA]</scope>
</reference>